<proteinExistence type="predicted"/>
<evidence type="ECO:0000256" key="3">
    <source>
        <dbReference type="SAM" id="MobiDB-lite"/>
    </source>
</evidence>
<dbReference type="Gene3D" id="3.40.1280.10">
    <property type="match status" value="1"/>
</dbReference>
<reference evidence="6" key="1">
    <citation type="journal article" date="2019" name="Int. J. Syst. Evol. Microbiol.">
        <title>The Global Catalogue of Microorganisms (GCM) 10K type strain sequencing project: providing services to taxonomists for standard genome sequencing and annotation.</title>
        <authorList>
            <consortium name="The Broad Institute Genomics Platform"/>
            <consortium name="The Broad Institute Genome Sequencing Center for Infectious Disease"/>
            <person name="Wu L."/>
            <person name="Ma J."/>
        </authorList>
    </citation>
    <scope>NUCLEOTIDE SEQUENCE [LARGE SCALE GENOMIC DNA]</scope>
    <source>
        <strain evidence="6">JCM 31319</strain>
    </source>
</reference>
<dbReference type="InterPro" id="IPR029026">
    <property type="entry name" value="tRNA_m1G_MTases_N"/>
</dbReference>
<feature type="region of interest" description="Disordered" evidence="3">
    <location>
        <begin position="1"/>
        <end position="23"/>
    </location>
</feature>
<dbReference type="InterPro" id="IPR004441">
    <property type="entry name" value="rRNA_MeTrfase_TrmH"/>
</dbReference>
<dbReference type="EMBL" id="JBHTLD010000158">
    <property type="protein sequence ID" value="MFD1187609.1"/>
    <property type="molecule type" value="Genomic_DNA"/>
</dbReference>
<dbReference type="InterPro" id="IPR013123">
    <property type="entry name" value="SpoU_subst-bd"/>
</dbReference>
<accession>A0ABW3SRT1</accession>
<protein>
    <submittedName>
        <fullName evidence="5">23S rRNA (Guanosine(2251)-2'-O)-methyltransferase RlmB</fullName>
    </submittedName>
</protein>
<dbReference type="CDD" id="cd18103">
    <property type="entry name" value="SpoU-like_RlmB"/>
    <property type="match status" value="1"/>
</dbReference>
<keyword evidence="1" id="KW-0489">Methyltransferase</keyword>
<name>A0ABW3SRT1_9BACT</name>
<evidence type="ECO:0000313" key="5">
    <source>
        <dbReference type="EMBL" id="MFD1187609.1"/>
    </source>
</evidence>
<dbReference type="Gene3D" id="3.30.1330.30">
    <property type="match status" value="1"/>
</dbReference>
<dbReference type="InterPro" id="IPR029028">
    <property type="entry name" value="Alpha/beta_knot_MTases"/>
</dbReference>
<dbReference type="NCBIfam" id="TIGR00186">
    <property type="entry name" value="rRNA_methyl_3"/>
    <property type="match status" value="1"/>
</dbReference>
<dbReference type="PANTHER" id="PTHR46429:SF1">
    <property type="entry name" value="23S RRNA (GUANOSINE-2'-O-)-METHYLTRANSFERASE RLMB"/>
    <property type="match status" value="1"/>
</dbReference>
<keyword evidence="2" id="KW-0808">Transferase</keyword>
<dbReference type="RefSeq" id="WP_377529497.1">
    <property type="nucleotide sequence ID" value="NZ_JBHTLD010000158.1"/>
</dbReference>
<dbReference type="SUPFAM" id="SSF75217">
    <property type="entry name" value="alpha/beta knot"/>
    <property type="match status" value="1"/>
</dbReference>
<dbReference type="InterPro" id="IPR029064">
    <property type="entry name" value="Ribosomal_eL30-like_sf"/>
</dbReference>
<evidence type="ECO:0000313" key="6">
    <source>
        <dbReference type="Proteomes" id="UP001597094"/>
    </source>
</evidence>
<dbReference type="PANTHER" id="PTHR46429">
    <property type="entry name" value="23S RRNA (GUANOSINE-2'-O-)-METHYLTRANSFERASE RLMB"/>
    <property type="match status" value="1"/>
</dbReference>
<organism evidence="5 6">
    <name type="scientific">Pontibacter rugosus</name>
    <dbReference type="NCBI Taxonomy" id="1745966"/>
    <lineage>
        <taxon>Bacteria</taxon>
        <taxon>Pseudomonadati</taxon>
        <taxon>Bacteroidota</taxon>
        <taxon>Cytophagia</taxon>
        <taxon>Cytophagales</taxon>
        <taxon>Hymenobacteraceae</taxon>
        <taxon>Pontibacter</taxon>
    </lineage>
</organism>
<dbReference type="Pfam" id="PF08032">
    <property type="entry name" value="SpoU_sub_bind"/>
    <property type="match status" value="1"/>
</dbReference>
<feature type="domain" description="RNA 2-O ribose methyltransferase substrate binding" evidence="4">
    <location>
        <begin position="27"/>
        <end position="101"/>
    </location>
</feature>
<dbReference type="SUPFAM" id="SSF55315">
    <property type="entry name" value="L30e-like"/>
    <property type="match status" value="1"/>
</dbReference>
<evidence type="ECO:0000259" key="4">
    <source>
        <dbReference type="SMART" id="SM00967"/>
    </source>
</evidence>
<dbReference type="Proteomes" id="UP001597094">
    <property type="component" value="Unassembled WGS sequence"/>
</dbReference>
<keyword evidence="6" id="KW-1185">Reference proteome</keyword>
<sequence length="281" mass="31044">MESRKDKFVGNRYSSGPRTPKEDKTEMIFGSRPILEAFSAGKELEKIFLLRGSRNPTTDEIMMQAKRFEVPVVMVPAEKLDRLTRKNHQGAVAFISPISYQPFSEIVTGLFEQGKNPLVLILDRITDVRNFGSIARNAECMGVDAIVIPSRGGAQINADAMKTSAGALNLVPVCREPNLKDTLDYLKEYGFQLVACTEKTEHQLNNFTVDMVGPTAIIMGSEEDGISPEYLKRADVKLRIPLMGQIGSLNVSVATGIILYEAMRQRLQDGGYASLGSLEPR</sequence>
<dbReference type="InterPro" id="IPR001537">
    <property type="entry name" value="SpoU_MeTrfase"/>
</dbReference>
<dbReference type="SMART" id="SM00967">
    <property type="entry name" value="SpoU_sub_bind"/>
    <property type="match status" value="1"/>
</dbReference>
<dbReference type="Pfam" id="PF00588">
    <property type="entry name" value="SpoU_methylase"/>
    <property type="match status" value="1"/>
</dbReference>
<evidence type="ECO:0000256" key="2">
    <source>
        <dbReference type="ARBA" id="ARBA00022679"/>
    </source>
</evidence>
<evidence type="ECO:0000256" key="1">
    <source>
        <dbReference type="ARBA" id="ARBA00022603"/>
    </source>
</evidence>
<comment type="caution">
    <text evidence="5">The sequence shown here is derived from an EMBL/GenBank/DDBJ whole genome shotgun (WGS) entry which is preliminary data.</text>
</comment>
<gene>
    <name evidence="5" type="primary">rlmB</name>
    <name evidence="5" type="ORF">ACFQ2O_15435</name>
</gene>